<dbReference type="GO" id="GO:0003677">
    <property type="term" value="F:DNA binding"/>
    <property type="evidence" value="ECO:0007669"/>
    <property type="project" value="UniProtKB-KW"/>
</dbReference>
<dbReference type="PRINTS" id="PR00038">
    <property type="entry name" value="HTHLUXR"/>
</dbReference>
<dbReference type="NCBIfam" id="TIGR00229">
    <property type="entry name" value="sensory_box"/>
    <property type="match status" value="2"/>
</dbReference>
<feature type="domain" description="HTH luxR-type" evidence="2">
    <location>
        <begin position="422"/>
        <end position="487"/>
    </location>
</feature>
<dbReference type="PANTHER" id="PTHR43214:SF38">
    <property type="entry name" value="NITRATE_NITRITE RESPONSE REGULATOR PROTEIN NARL"/>
    <property type="match status" value="1"/>
</dbReference>
<dbReference type="GO" id="GO:0006355">
    <property type="term" value="P:regulation of DNA-templated transcription"/>
    <property type="evidence" value="ECO:0007669"/>
    <property type="project" value="InterPro"/>
</dbReference>
<protein>
    <submittedName>
        <fullName evidence="4">PAS domain S-box-containing protein</fullName>
    </submittedName>
</protein>
<dbReference type="PROSITE" id="PS50043">
    <property type="entry name" value="HTH_LUXR_2"/>
    <property type="match status" value="1"/>
</dbReference>
<dbReference type="RefSeq" id="WP_182531877.1">
    <property type="nucleotide sequence ID" value="NZ_JACGXL010000005.1"/>
</dbReference>
<dbReference type="SUPFAM" id="SSF46894">
    <property type="entry name" value="C-terminal effector domain of the bipartite response regulators"/>
    <property type="match status" value="1"/>
</dbReference>
<dbReference type="SUPFAM" id="SSF55785">
    <property type="entry name" value="PYP-like sensor domain (PAS domain)"/>
    <property type="match status" value="2"/>
</dbReference>
<dbReference type="Pfam" id="PF00196">
    <property type="entry name" value="GerE"/>
    <property type="match status" value="1"/>
</dbReference>
<dbReference type="CDD" id="cd06170">
    <property type="entry name" value="LuxR_C_like"/>
    <property type="match status" value="1"/>
</dbReference>
<evidence type="ECO:0000256" key="1">
    <source>
        <dbReference type="ARBA" id="ARBA00023125"/>
    </source>
</evidence>
<evidence type="ECO:0000313" key="5">
    <source>
        <dbReference type="Proteomes" id="UP000550401"/>
    </source>
</evidence>
<organism evidence="4 5">
    <name type="scientific">Dokdonella fugitiva</name>
    <dbReference type="NCBI Taxonomy" id="328517"/>
    <lineage>
        <taxon>Bacteria</taxon>
        <taxon>Pseudomonadati</taxon>
        <taxon>Pseudomonadota</taxon>
        <taxon>Gammaproteobacteria</taxon>
        <taxon>Lysobacterales</taxon>
        <taxon>Rhodanobacteraceae</taxon>
        <taxon>Dokdonella</taxon>
    </lineage>
</organism>
<name>A0A839F5K9_9GAMM</name>
<dbReference type="InterPro" id="IPR036388">
    <property type="entry name" value="WH-like_DNA-bd_sf"/>
</dbReference>
<comment type="caution">
    <text evidence="4">The sequence shown here is derived from an EMBL/GenBank/DDBJ whole genome shotgun (WGS) entry which is preliminary data.</text>
</comment>
<dbReference type="CDD" id="cd00130">
    <property type="entry name" value="PAS"/>
    <property type="match status" value="2"/>
</dbReference>
<reference evidence="4 5" key="1">
    <citation type="submission" date="2020-07" db="EMBL/GenBank/DDBJ databases">
        <title>Genomic Encyclopedia of Type Strains, Phase IV (KMG-V): Genome sequencing to study the core and pangenomes of soil and plant-associated prokaryotes.</title>
        <authorList>
            <person name="Whitman W."/>
        </authorList>
    </citation>
    <scope>NUCLEOTIDE SEQUENCE [LARGE SCALE GENOMIC DNA]</scope>
    <source>
        <strain evidence="4 5">RH2WT43</strain>
    </source>
</reference>
<proteinExistence type="predicted"/>
<dbReference type="SMART" id="SM00421">
    <property type="entry name" value="HTH_LUXR"/>
    <property type="match status" value="1"/>
</dbReference>
<accession>A0A839F5K9</accession>
<gene>
    <name evidence="4" type="ORF">FHW12_003064</name>
</gene>
<dbReference type="Gene3D" id="1.10.10.10">
    <property type="entry name" value="Winged helix-like DNA-binding domain superfamily/Winged helix DNA-binding domain"/>
    <property type="match status" value="1"/>
</dbReference>
<keyword evidence="1" id="KW-0238">DNA-binding</keyword>
<dbReference type="Gene3D" id="3.30.450.20">
    <property type="entry name" value="PAS domain"/>
    <property type="match status" value="3"/>
</dbReference>
<evidence type="ECO:0000313" key="4">
    <source>
        <dbReference type="EMBL" id="MBA8888828.1"/>
    </source>
</evidence>
<feature type="domain" description="PAS" evidence="3">
    <location>
        <begin position="267"/>
        <end position="315"/>
    </location>
</feature>
<feature type="domain" description="PAS" evidence="3">
    <location>
        <begin position="142"/>
        <end position="193"/>
    </location>
</feature>
<dbReference type="InterPro" id="IPR039420">
    <property type="entry name" value="WalR-like"/>
</dbReference>
<evidence type="ECO:0000259" key="3">
    <source>
        <dbReference type="PROSITE" id="PS50112"/>
    </source>
</evidence>
<evidence type="ECO:0000259" key="2">
    <source>
        <dbReference type="PROSITE" id="PS50043"/>
    </source>
</evidence>
<dbReference type="PANTHER" id="PTHR43214">
    <property type="entry name" value="TWO-COMPONENT RESPONSE REGULATOR"/>
    <property type="match status" value="1"/>
</dbReference>
<dbReference type="InterPro" id="IPR000014">
    <property type="entry name" value="PAS"/>
</dbReference>
<sequence>MSRASSPPAGLADLDQLRQILAGIAEGVILVGARRDLLWANAAACGMHAVETPAQLGRTVAEYRRLFRLRYRNHRPLVAAQYPLQRVASGEAFADVVVDVQAQADPAMHRVHRVRGQPIVSKHGGTQVRALFITDVTDWASSEQRFEKAFGANPAPAVICRVADLRYVKVNPGFLQMTGYASEQVLGRSTYEFDVLAGAGDRDAAIARLSAWQTIPQTEAELAVADGSGKLVVVAGQPIEMAGEPCMLFTFIDLEPRRRVELALRHSEEKFAKAFAMSPVPAIVCRADSLEITDVNEAASALAGRPPDELVGRTLAALGLLGATPDRNRVAAQVGAHGRVRNAELTLALREGESVDVLVSAETVRIEGRDCVLVAYLDITHRKRRELELADAVEAIMQDASWFSRPLIERLARVRRGDAAGESAEMASLTRREGDVLALIGEGLADKAIATRLQLSPRTVRNHATSIYAKLGVRGRAEAMLWARERGMHGLTAPARKARPGRA</sequence>
<dbReference type="InterPro" id="IPR016032">
    <property type="entry name" value="Sig_transdc_resp-reg_C-effctor"/>
</dbReference>
<dbReference type="Pfam" id="PF13426">
    <property type="entry name" value="PAS_9"/>
    <property type="match status" value="2"/>
</dbReference>
<dbReference type="EMBL" id="JACGXL010000005">
    <property type="protein sequence ID" value="MBA8888828.1"/>
    <property type="molecule type" value="Genomic_DNA"/>
</dbReference>
<dbReference type="Proteomes" id="UP000550401">
    <property type="component" value="Unassembled WGS sequence"/>
</dbReference>
<dbReference type="InterPro" id="IPR035965">
    <property type="entry name" value="PAS-like_dom_sf"/>
</dbReference>
<dbReference type="AlphaFoldDB" id="A0A839F5K9"/>
<dbReference type="PROSITE" id="PS50112">
    <property type="entry name" value="PAS"/>
    <property type="match status" value="2"/>
</dbReference>
<dbReference type="InterPro" id="IPR000792">
    <property type="entry name" value="Tscrpt_reg_LuxR_C"/>
</dbReference>
<dbReference type="SMART" id="SM00091">
    <property type="entry name" value="PAS"/>
    <property type="match status" value="3"/>
</dbReference>
<keyword evidence="5" id="KW-1185">Reference proteome</keyword>